<evidence type="ECO:0000313" key="2">
    <source>
        <dbReference type="EMBL" id="ABM21052.1"/>
    </source>
</evidence>
<dbReference type="AlphaFoldDB" id="A1U7T3"/>
<proteinExistence type="predicted"/>
<dbReference type="OrthoDB" id="6366409at2"/>
<dbReference type="EMBL" id="CP000515">
    <property type="protein sequence ID" value="ABM21052.1"/>
    <property type="molecule type" value="Genomic_DNA"/>
</dbReference>
<keyword evidence="1" id="KW-0732">Signal</keyword>
<evidence type="ECO:0000313" key="3">
    <source>
        <dbReference type="Proteomes" id="UP000000998"/>
    </source>
</evidence>
<sequence length="291" mass="32456" precursor="true">MDALKRAMVVGLSAGLLFAGSSSSMAAFEIKKSKMPVQEPAKAAAVFDESEFSMWVDNSYKSVITYGEVPSLNEAPSYGDKMPLSDALKVLAPDEWKVMRAKDLDLEGRLAVSWDLQKATWVDALANLGERHGLQFHIDFNRKQVFVKNGRKLVFDRPEQIGIEETYPSATASRVFDKHGNVEEIVAHQRVSTKSYVNLNDENPDQSVFTLKKGESAKLALEDLALIFGYEKFHWLMVDQRVSQTQTYIGDAHHIMGQVVSGFSGRMCLYEADKVAAVIPRNMECPTNAKN</sequence>
<feature type="signal peptide" evidence="1">
    <location>
        <begin position="1"/>
        <end position="26"/>
    </location>
</feature>
<geneLocation type="plasmid" evidence="2 3">
    <name>pMAQU01</name>
</geneLocation>
<evidence type="ECO:0008006" key="4">
    <source>
        <dbReference type="Google" id="ProtNLM"/>
    </source>
</evidence>
<protein>
    <recommendedName>
        <fullName evidence="4">Toxin co-regulated pilus biosynthesis protein Q C-terminal domain-containing protein</fullName>
    </recommendedName>
</protein>
<gene>
    <name evidence="2" type="ordered locus">Maqu_4201</name>
</gene>
<name>A1U7T3_MARN8</name>
<dbReference type="Proteomes" id="UP000000998">
    <property type="component" value="Plasmid pMAQU01"/>
</dbReference>
<feature type="chain" id="PRO_5002639270" description="Toxin co-regulated pilus biosynthesis protein Q C-terminal domain-containing protein" evidence="1">
    <location>
        <begin position="27"/>
        <end position="291"/>
    </location>
</feature>
<evidence type="ECO:0000256" key="1">
    <source>
        <dbReference type="SAM" id="SignalP"/>
    </source>
</evidence>
<dbReference type="KEGG" id="maq:Maqu_4201"/>
<organism evidence="2 3">
    <name type="scientific">Marinobacter nauticus (strain ATCC 700491 / DSM 11845 / VT8)</name>
    <name type="common">Marinobacter aquaeolei</name>
    <dbReference type="NCBI Taxonomy" id="351348"/>
    <lineage>
        <taxon>Bacteria</taxon>
        <taxon>Pseudomonadati</taxon>
        <taxon>Pseudomonadota</taxon>
        <taxon>Gammaproteobacteria</taxon>
        <taxon>Pseudomonadales</taxon>
        <taxon>Marinobacteraceae</taxon>
        <taxon>Marinobacter</taxon>
    </lineage>
</organism>
<accession>A1U7T3</accession>
<keyword evidence="2" id="KW-0614">Plasmid</keyword>
<reference evidence="3" key="1">
    <citation type="journal article" date="2011" name="Appl. Environ. Microbiol.">
        <title>Genomic potential of Marinobacter aquaeolei, a biogeochemical 'opportunitroph'.</title>
        <authorList>
            <person name="Singer E."/>
            <person name="Webb E.A."/>
            <person name="Nelson W.C."/>
            <person name="Heidelberg J.F."/>
            <person name="Ivanova N."/>
            <person name="Pati A."/>
            <person name="Edwards K.J."/>
        </authorList>
    </citation>
    <scope>NUCLEOTIDE SEQUENCE [LARGE SCALE GENOMIC DNA]</scope>
    <source>
        <strain evidence="3">ATCC 700491 / DSM 11845 / VT8</strain>
    </source>
</reference>
<dbReference type="HOGENOM" id="CLU_955811_0_0_6"/>
<dbReference type="RefSeq" id="WP_011783301.1">
    <property type="nucleotide sequence ID" value="NC_008738.1"/>
</dbReference>